<dbReference type="EMBL" id="CAJNDS010002813">
    <property type="protein sequence ID" value="CAE7607228.1"/>
    <property type="molecule type" value="Genomic_DNA"/>
</dbReference>
<feature type="region of interest" description="Disordered" evidence="2">
    <location>
        <begin position="1132"/>
        <end position="1236"/>
    </location>
</feature>
<dbReference type="InterPro" id="IPR049730">
    <property type="entry name" value="SNF2/RAD54-like_C"/>
</dbReference>
<dbReference type="PROSITE" id="PS51194">
    <property type="entry name" value="HELICASE_CTER"/>
    <property type="match status" value="1"/>
</dbReference>
<dbReference type="SMART" id="SM00490">
    <property type="entry name" value="HELICc"/>
    <property type="match status" value="1"/>
</dbReference>
<feature type="region of interest" description="Disordered" evidence="2">
    <location>
        <begin position="526"/>
        <end position="562"/>
    </location>
</feature>
<protein>
    <submittedName>
        <fullName evidence="5">YwqA protein</fullName>
    </submittedName>
</protein>
<feature type="compositionally biased region" description="Basic and acidic residues" evidence="2">
    <location>
        <begin position="1224"/>
        <end position="1236"/>
    </location>
</feature>
<dbReference type="Pfam" id="PF00271">
    <property type="entry name" value="Helicase_C"/>
    <property type="match status" value="1"/>
</dbReference>
<gene>
    <name evidence="5" type="primary">ywqA</name>
    <name evidence="5" type="ORF">SNAT2548_LOCUS34531</name>
</gene>
<dbReference type="PROSITE" id="PS51192">
    <property type="entry name" value="HELICASE_ATP_BIND_1"/>
    <property type="match status" value="1"/>
</dbReference>
<keyword evidence="1" id="KW-0378">Hydrolase</keyword>
<dbReference type="SUPFAM" id="SSF52540">
    <property type="entry name" value="P-loop containing nucleoside triphosphate hydrolases"/>
    <property type="match status" value="2"/>
</dbReference>
<feature type="domain" description="Helicase C-terminal" evidence="4">
    <location>
        <begin position="324"/>
        <end position="488"/>
    </location>
</feature>
<dbReference type="Gene3D" id="3.40.50.10810">
    <property type="entry name" value="Tandem AAA-ATPase domain"/>
    <property type="match status" value="1"/>
</dbReference>
<dbReference type="InterPro" id="IPR001650">
    <property type="entry name" value="Helicase_C-like"/>
</dbReference>
<reference evidence="5" key="1">
    <citation type="submission" date="2021-02" db="EMBL/GenBank/DDBJ databases">
        <authorList>
            <person name="Dougan E. K."/>
            <person name="Rhodes N."/>
            <person name="Thang M."/>
            <person name="Chan C."/>
        </authorList>
    </citation>
    <scope>NUCLEOTIDE SEQUENCE</scope>
</reference>
<feature type="region of interest" description="Disordered" evidence="2">
    <location>
        <begin position="964"/>
        <end position="997"/>
    </location>
</feature>
<comment type="caution">
    <text evidence="5">The sequence shown here is derived from an EMBL/GenBank/DDBJ whole genome shotgun (WGS) entry which is preliminary data.</text>
</comment>
<evidence type="ECO:0000256" key="1">
    <source>
        <dbReference type="ARBA" id="ARBA00022801"/>
    </source>
</evidence>
<dbReference type="GO" id="GO:0005524">
    <property type="term" value="F:ATP binding"/>
    <property type="evidence" value="ECO:0007669"/>
    <property type="project" value="InterPro"/>
</dbReference>
<keyword evidence="6" id="KW-1185">Reference proteome</keyword>
<dbReference type="InterPro" id="IPR050496">
    <property type="entry name" value="SNF2_RAD54_helicase_repair"/>
</dbReference>
<sequence>MGLGKTRQAIAYILGVREGLKRREASEGKQRADPGSVPELAGPARFERALVLAPAMLIRGDDSVWQRELREVSAQWQEPLRVWQWHGERACDLRYEVNTAAWKGPILELYDVVVTSYESFLQNQEMFIKESWTCIVLDEAQSIKNHATQTSIAVKCLSSAPFRLALTGTPIENSLDDVHSILQFVEPDCAGSLQDFRQRFPDTEEGRAGLRRLLQLITLRRDSGEAVQLVPKEEVEVPVQMTEAQAAIYKVLQEQASRQEVSPHRCLREMELLCTHPWCYAKPVRAKDMTDETLARRDNVSRKVKVPERFRGEAQDQDINDSGKLVELFNLLRGIIARRDKVLVFFCRTATSELLAALMQREFGVRPGILRGDTPHAERERIMREFKATPLPGEPQSQVLLLSVWVGAVGLNLPEARWVVHVERVWNPALERQATSRAHRLTSRHPVKAYCLFTQASLEERKTAVLSFKCQLSTKVMEALDLESDELCDEGQGEELRQAHGEELRALICAGSSTDASTWLNSAEDQAAMAEADPEESKEPSSDEEEEESGRPRGSRCPLHPTVDRLRPKYFKNLRVGKYGDPENPELWDWYTVKGHREVHERAPSFSTAHLKEQKPGTHHPERWHRSAIPFTSRPSRIRDVRDRGDRTVTLVLADGVSCRLFIPSEHQHLFSEDERGIFARPAERGEASFPVLSPSFGRSALDEEVGLLDIAPGMVSEDGSPLKFLQIVAVKPSEVEKYRMSAPFFVVMELPTMPTVTHPCYGRLKPEDLGVGCARHWLVRLAAALRMPYAFFLDDTVRGWRGVTLVNDEHCLFGAPASTKAQFTPVPLARVMSYIAEPKFFAEEMPGIAAFGFCRLAPELLFARNPHSRAQVYSGFLLNILKIEKEGLNFKQEVFVWEDIVFNLEAHDVVRSNRFAMLKIPFNSGGCSEQVARTAKPFVRAAYVKKMTGEELVAETLGQAAVGKAEPAGGRGKRGRGKVKGPPEVQPEEERPVPSDPFLLEEDPALKPEGAVVDDSGLLVNKYYKRFIQAFKDAEKARADVAAPVGIIRPGVRRGEQIPAGIMFWDDSLRSKKGVTSSEEQWGAGYIAKPYGPVKKSKWFNVKTWGCWRMAFVLARLQFEVWQQKHPDVFPSKMRSDAQQGSKKKLQAKSSARPGVKKDAKGSKKGKENVDPSTLHKFFANTKDKEQAPEKKVKVKVERNPKQKKLFSWMGAGQSQTPPAKRQRGDEAERHPTTP</sequence>
<dbReference type="InterPro" id="IPR049100">
    <property type="entry name" value="TAGT"/>
</dbReference>
<dbReference type="InterPro" id="IPR000330">
    <property type="entry name" value="SNF2_N"/>
</dbReference>
<dbReference type="Proteomes" id="UP000604046">
    <property type="component" value="Unassembled WGS sequence"/>
</dbReference>
<feature type="compositionally biased region" description="Basic and acidic residues" evidence="2">
    <location>
        <begin position="1183"/>
        <end position="1202"/>
    </location>
</feature>
<evidence type="ECO:0000256" key="2">
    <source>
        <dbReference type="SAM" id="MobiDB-lite"/>
    </source>
</evidence>
<evidence type="ECO:0000313" key="6">
    <source>
        <dbReference type="Proteomes" id="UP000604046"/>
    </source>
</evidence>
<proteinExistence type="predicted"/>
<dbReference type="Gene3D" id="3.40.50.300">
    <property type="entry name" value="P-loop containing nucleotide triphosphate hydrolases"/>
    <property type="match status" value="1"/>
</dbReference>
<evidence type="ECO:0000313" key="5">
    <source>
        <dbReference type="EMBL" id="CAE7607228.1"/>
    </source>
</evidence>
<organism evidence="5 6">
    <name type="scientific">Symbiodinium natans</name>
    <dbReference type="NCBI Taxonomy" id="878477"/>
    <lineage>
        <taxon>Eukaryota</taxon>
        <taxon>Sar</taxon>
        <taxon>Alveolata</taxon>
        <taxon>Dinophyceae</taxon>
        <taxon>Suessiales</taxon>
        <taxon>Symbiodiniaceae</taxon>
        <taxon>Symbiodinium</taxon>
    </lineage>
</organism>
<name>A0A812VAZ5_9DINO</name>
<evidence type="ECO:0000259" key="3">
    <source>
        <dbReference type="PROSITE" id="PS51192"/>
    </source>
</evidence>
<dbReference type="InterPro" id="IPR014001">
    <property type="entry name" value="Helicase_ATP-bd"/>
</dbReference>
<dbReference type="PANTHER" id="PTHR45629:SF7">
    <property type="entry name" value="DNA EXCISION REPAIR PROTEIN ERCC-6-RELATED"/>
    <property type="match status" value="1"/>
</dbReference>
<accession>A0A812VAZ5</accession>
<feature type="domain" description="Helicase ATP-binding" evidence="3">
    <location>
        <begin position="1"/>
        <end position="188"/>
    </location>
</feature>
<dbReference type="GO" id="GO:0016787">
    <property type="term" value="F:hydrolase activity"/>
    <property type="evidence" value="ECO:0007669"/>
    <property type="project" value="UniProtKB-KW"/>
</dbReference>
<evidence type="ECO:0000259" key="4">
    <source>
        <dbReference type="PROSITE" id="PS51194"/>
    </source>
</evidence>
<dbReference type="CDD" id="cd18793">
    <property type="entry name" value="SF2_C_SNF"/>
    <property type="match status" value="1"/>
</dbReference>
<dbReference type="InterPro" id="IPR027417">
    <property type="entry name" value="P-loop_NTPase"/>
</dbReference>
<dbReference type="AlphaFoldDB" id="A0A812VAZ5"/>
<dbReference type="Pfam" id="PF20691">
    <property type="entry name" value="TAGT"/>
    <property type="match status" value="1"/>
</dbReference>
<dbReference type="PANTHER" id="PTHR45629">
    <property type="entry name" value="SNF2/RAD54 FAMILY MEMBER"/>
    <property type="match status" value="1"/>
</dbReference>
<dbReference type="Pfam" id="PF00176">
    <property type="entry name" value="SNF2-rel_dom"/>
    <property type="match status" value="1"/>
</dbReference>
<dbReference type="OrthoDB" id="440505at2759"/>
<feature type="compositionally biased region" description="Basic and acidic residues" evidence="2">
    <location>
        <begin position="1157"/>
        <end position="1171"/>
    </location>
</feature>
<dbReference type="InterPro" id="IPR038718">
    <property type="entry name" value="SNF2-like_sf"/>
</dbReference>